<organism evidence="2 3">
    <name type="scientific">Durusdinium trenchii</name>
    <dbReference type="NCBI Taxonomy" id="1381693"/>
    <lineage>
        <taxon>Eukaryota</taxon>
        <taxon>Sar</taxon>
        <taxon>Alveolata</taxon>
        <taxon>Dinophyceae</taxon>
        <taxon>Suessiales</taxon>
        <taxon>Symbiodiniaceae</taxon>
        <taxon>Durusdinium</taxon>
    </lineage>
</organism>
<evidence type="ECO:0000313" key="3">
    <source>
        <dbReference type="Proteomes" id="UP001642464"/>
    </source>
</evidence>
<feature type="compositionally biased region" description="Basic and acidic residues" evidence="1">
    <location>
        <begin position="557"/>
        <end position="593"/>
    </location>
</feature>
<feature type="compositionally biased region" description="Acidic residues" evidence="1">
    <location>
        <begin position="234"/>
        <end position="248"/>
    </location>
</feature>
<dbReference type="EMBL" id="CAXAMM010014525">
    <property type="protein sequence ID" value="CAK9034039.1"/>
    <property type="molecule type" value="Genomic_DNA"/>
</dbReference>
<accession>A0ABP0L625</accession>
<keyword evidence="3" id="KW-1185">Reference proteome</keyword>
<feature type="compositionally biased region" description="Basic and acidic residues" evidence="1">
    <location>
        <begin position="398"/>
        <end position="410"/>
    </location>
</feature>
<evidence type="ECO:0000256" key="1">
    <source>
        <dbReference type="SAM" id="MobiDB-lite"/>
    </source>
</evidence>
<feature type="compositionally biased region" description="Basic residues" evidence="1">
    <location>
        <begin position="424"/>
        <end position="444"/>
    </location>
</feature>
<feature type="compositionally biased region" description="Polar residues" evidence="1">
    <location>
        <begin position="487"/>
        <end position="497"/>
    </location>
</feature>
<feature type="region of interest" description="Disordered" evidence="1">
    <location>
        <begin position="398"/>
        <end position="593"/>
    </location>
</feature>
<comment type="caution">
    <text evidence="2">The sequence shown here is derived from an EMBL/GenBank/DDBJ whole genome shotgun (WGS) entry which is preliminary data.</text>
</comment>
<name>A0ABP0L625_9DINO</name>
<reference evidence="2 3" key="1">
    <citation type="submission" date="2024-02" db="EMBL/GenBank/DDBJ databases">
        <authorList>
            <person name="Chen Y."/>
            <person name="Shah S."/>
            <person name="Dougan E. K."/>
            <person name="Thang M."/>
            <person name="Chan C."/>
        </authorList>
    </citation>
    <scope>NUCLEOTIDE SEQUENCE [LARGE SCALE GENOMIC DNA]</scope>
</reference>
<dbReference type="Proteomes" id="UP001642464">
    <property type="component" value="Unassembled WGS sequence"/>
</dbReference>
<feature type="compositionally biased region" description="Basic residues" evidence="1">
    <location>
        <begin position="466"/>
        <end position="475"/>
    </location>
</feature>
<feature type="region of interest" description="Disordered" evidence="1">
    <location>
        <begin position="281"/>
        <end position="326"/>
    </location>
</feature>
<feature type="region of interest" description="Disordered" evidence="1">
    <location>
        <begin position="229"/>
        <end position="253"/>
    </location>
</feature>
<protein>
    <submittedName>
        <fullName evidence="2">Protein ZGRF1</fullName>
    </submittedName>
</protein>
<proteinExistence type="predicted"/>
<gene>
    <name evidence="2" type="ORF">SCF082_LOCUS20720</name>
</gene>
<evidence type="ECO:0000313" key="2">
    <source>
        <dbReference type="EMBL" id="CAK9034039.1"/>
    </source>
</evidence>
<feature type="compositionally biased region" description="Basic residues" evidence="1">
    <location>
        <begin position="513"/>
        <end position="522"/>
    </location>
</feature>
<sequence length="716" mass="78799">MGADAMTASPKEHSAARIELVKAFLVDFVDDDRFMSSRRKLLRQRAGLTNKDTHKVPKWEFIIVNGKHIGAHQVESELNYSFILQYLASFAHDLPRPSEVKEALTSVSQDYKLNPFKEKAMHEAWADTEGGIIRAAMAYCLDRFQRNRDSRRGHTRMAEIKSVIRAKLQEHGKLAPDGRKTPTRGVGAARVKQEEAAQKAVSMDQVETQIQEHDSQYQFPSPISKLNLNCGHETEEDSSGDDGEEGAEEEMKTHDECIEPIEPHDPCTYLIESDGESVLSPRKAKVCPTPSEALPEVKEVPEPVAGSGAGAMLQDNLLDEPPPPSHEEQVYIEEAEAILDSDEEKKANKGVFKDRKPLTDQVEIPQDLKAQAEARLKDLGAEEHAGEILKAQAAIRQMVKEAAEDPDKGLAEMVEEEEAAIAKTQRRGKGRGRGRGKGRGRAASKKAADEEDPKGDDAAGEAAKQPKAKKPRQSKKKDAESLAAAESLNQSTSSTTRPPDEPGEEQAAEVAPKKIRKRKSSKRLILLSKSPSAKKKKTSHEQKLPSVMPEKPDEGEEGKSKGEAAKKNDDKKKSAADQRKDDKEKQMAAKKDEKVSILKGMAANDELLKLPSDLETVKSFTVCPPEVPEGKPQLSSIGVLLATTRSNTSSFQVSKVDCLEQRVQEANKNQPAGAAELQARKKGVTITWGTHGGCQRAWDLAKEVAGWNFERKETPQ</sequence>